<feature type="chain" id="PRO_5008522227" evidence="1">
    <location>
        <begin position="21"/>
        <end position="121"/>
    </location>
</feature>
<reference evidence="2" key="1">
    <citation type="submission" date="2015-06" db="EMBL/GenBank/DDBJ databases">
        <title>Molecular cloning and expression analysis of the centrocin gene in sea urchin (Strongylocentrotus intermedius).</title>
        <authorList>
            <person name="Li M."/>
            <person name="Chen Y."/>
            <person name="Liu Y."/>
        </authorList>
    </citation>
    <scope>NUCLEOTIDE SEQUENCE</scope>
</reference>
<accession>A0A1B1FIV5</accession>
<dbReference type="EMBL" id="KT159769">
    <property type="protein sequence ID" value="ANQ45735.1"/>
    <property type="molecule type" value="mRNA"/>
</dbReference>
<keyword evidence="1" id="KW-0732">Signal</keyword>
<dbReference type="AlphaFoldDB" id="A0A1B1FIV5"/>
<evidence type="ECO:0000256" key="1">
    <source>
        <dbReference type="SAM" id="SignalP"/>
    </source>
</evidence>
<feature type="signal peptide" evidence="1">
    <location>
        <begin position="1"/>
        <end position="20"/>
    </location>
</feature>
<protein>
    <submittedName>
        <fullName evidence="2">Centrocin1-like protein</fullName>
    </submittedName>
</protein>
<name>A0A1B1FIV5_STRIE</name>
<organism evidence="2">
    <name type="scientific">Strongylocentrotus intermedius</name>
    <name type="common">Sea urchin</name>
    <dbReference type="NCBI Taxonomy" id="7667"/>
    <lineage>
        <taxon>Eukaryota</taxon>
        <taxon>Metazoa</taxon>
        <taxon>Echinodermata</taxon>
        <taxon>Eleutherozoa</taxon>
        <taxon>Echinozoa</taxon>
        <taxon>Echinoidea</taxon>
        <taxon>Euechinoidea</taxon>
        <taxon>Echinacea</taxon>
        <taxon>Camarodonta</taxon>
        <taxon>Echinidea</taxon>
        <taxon>Strongylocentrotidae</taxon>
        <taxon>Strongylocentrotus</taxon>
    </lineage>
</organism>
<sequence length="121" mass="12937">MMIKVALVLCAIVATSMVCAKDFEEQDALDTLLNMMLSEEVASPDDDVALQGWGGWKKAIHKVGHAVKSGISAGQRGCSALGFSPEEARVKILTAFPEMRDEDLSEEGLREICAGAKALGR</sequence>
<evidence type="ECO:0000313" key="2">
    <source>
        <dbReference type="EMBL" id="ANQ45735.1"/>
    </source>
</evidence>
<proteinExistence type="evidence at transcript level"/>